<evidence type="ECO:0000256" key="1">
    <source>
        <dbReference type="PROSITE-ProRule" id="PRU01360"/>
    </source>
</evidence>
<evidence type="ECO:0000256" key="3">
    <source>
        <dbReference type="SAM" id="SignalP"/>
    </source>
</evidence>
<dbReference type="InterPro" id="IPR002105">
    <property type="entry name" value="Dockerin_1_rpt"/>
</dbReference>
<dbReference type="Pfam" id="PF07715">
    <property type="entry name" value="Plug"/>
    <property type="match status" value="1"/>
</dbReference>
<reference evidence="5 6" key="1">
    <citation type="submission" date="2016-11" db="EMBL/GenBank/DDBJ databases">
        <authorList>
            <person name="Jaros S."/>
            <person name="Januszkiewicz K."/>
            <person name="Wedrychowicz H."/>
        </authorList>
    </citation>
    <scope>NUCLEOTIDE SEQUENCE [LARGE SCALE GENOMIC DNA]</scope>
    <source>
        <strain evidence="5 6">DSM 24574</strain>
    </source>
</reference>
<evidence type="ECO:0000313" key="5">
    <source>
        <dbReference type="EMBL" id="SHH66234.1"/>
    </source>
</evidence>
<feature type="chain" id="PRO_5012386864" evidence="3">
    <location>
        <begin position="30"/>
        <end position="1172"/>
    </location>
</feature>
<dbReference type="OrthoDB" id="9768177at2"/>
<feature type="domain" description="TonB-dependent receptor plug" evidence="4">
    <location>
        <begin position="255"/>
        <end position="360"/>
    </location>
</feature>
<dbReference type="Pfam" id="PF13715">
    <property type="entry name" value="CarbopepD_reg_2"/>
    <property type="match status" value="1"/>
</dbReference>
<dbReference type="EMBL" id="FQWQ01000003">
    <property type="protein sequence ID" value="SHH66234.1"/>
    <property type="molecule type" value="Genomic_DNA"/>
</dbReference>
<name>A0A1M5UTH2_9BACT</name>
<dbReference type="InterPro" id="IPR023996">
    <property type="entry name" value="TonB-dep_OMP_SusC/RagA"/>
</dbReference>
<organism evidence="5 6">
    <name type="scientific">Chryseolinea serpens</name>
    <dbReference type="NCBI Taxonomy" id="947013"/>
    <lineage>
        <taxon>Bacteria</taxon>
        <taxon>Pseudomonadati</taxon>
        <taxon>Bacteroidota</taxon>
        <taxon>Cytophagia</taxon>
        <taxon>Cytophagales</taxon>
        <taxon>Fulvivirgaceae</taxon>
        <taxon>Chryseolinea</taxon>
    </lineage>
</organism>
<dbReference type="SUPFAM" id="SSF49464">
    <property type="entry name" value="Carboxypeptidase regulatory domain-like"/>
    <property type="match status" value="1"/>
</dbReference>
<keyword evidence="1" id="KW-0472">Membrane</keyword>
<keyword evidence="3" id="KW-0732">Signal</keyword>
<keyword evidence="1" id="KW-0998">Cell outer membrane</keyword>
<dbReference type="Gene3D" id="2.170.130.10">
    <property type="entry name" value="TonB-dependent receptor, plug domain"/>
    <property type="match status" value="1"/>
</dbReference>
<dbReference type="InterPro" id="IPR039426">
    <property type="entry name" value="TonB-dep_rcpt-like"/>
</dbReference>
<proteinExistence type="inferred from homology"/>
<evidence type="ECO:0000256" key="2">
    <source>
        <dbReference type="SAM" id="MobiDB-lite"/>
    </source>
</evidence>
<dbReference type="Proteomes" id="UP000184212">
    <property type="component" value="Unassembled WGS sequence"/>
</dbReference>
<dbReference type="FunFam" id="2.60.40.1120:FF:000003">
    <property type="entry name" value="Outer membrane protein Omp121"/>
    <property type="match status" value="1"/>
</dbReference>
<feature type="signal peptide" evidence="3">
    <location>
        <begin position="1"/>
        <end position="29"/>
    </location>
</feature>
<dbReference type="GO" id="GO:0009279">
    <property type="term" value="C:cell outer membrane"/>
    <property type="evidence" value="ECO:0007669"/>
    <property type="project" value="UniProtKB-SubCell"/>
</dbReference>
<dbReference type="STRING" id="947013.SAMN04488109_4903"/>
<dbReference type="NCBIfam" id="TIGR04057">
    <property type="entry name" value="SusC_RagA_signa"/>
    <property type="match status" value="1"/>
</dbReference>
<dbReference type="InterPro" id="IPR037066">
    <property type="entry name" value="Plug_dom_sf"/>
</dbReference>
<dbReference type="AlphaFoldDB" id="A0A1M5UTH2"/>
<evidence type="ECO:0000259" key="4">
    <source>
        <dbReference type="Pfam" id="PF07715"/>
    </source>
</evidence>
<comment type="similarity">
    <text evidence="1">Belongs to the TonB-dependent receptor family.</text>
</comment>
<keyword evidence="6" id="KW-1185">Reference proteome</keyword>
<dbReference type="PROSITE" id="PS52016">
    <property type="entry name" value="TONB_DEPENDENT_REC_3"/>
    <property type="match status" value="1"/>
</dbReference>
<dbReference type="SUPFAM" id="SSF56935">
    <property type="entry name" value="Porins"/>
    <property type="match status" value="1"/>
</dbReference>
<dbReference type="InterPro" id="IPR023997">
    <property type="entry name" value="TonB-dep_OMP_SusC/RagA_CS"/>
</dbReference>
<dbReference type="RefSeq" id="WP_073139385.1">
    <property type="nucleotide sequence ID" value="NZ_FQWQ01000003.1"/>
</dbReference>
<dbReference type="NCBIfam" id="TIGR04056">
    <property type="entry name" value="OMP_RagA_SusC"/>
    <property type="match status" value="1"/>
</dbReference>
<dbReference type="PROSITE" id="PS00448">
    <property type="entry name" value="CLOS_CELLULOSOME_RPT"/>
    <property type="match status" value="1"/>
</dbReference>
<comment type="subcellular location">
    <subcellularLocation>
        <location evidence="1">Cell outer membrane</location>
        <topology evidence="1">Multi-pass membrane protein</topology>
    </subcellularLocation>
</comment>
<dbReference type="InterPro" id="IPR012910">
    <property type="entry name" value="Plug_dom"/>
</dbReference>
<accession>A0A1M5UTH2</accession>
<evidence type="ECO:0000313" key="6">
    <source>
        <dbReference type="Proteomes" id="UP000184212"/>
    </source>
</evidence>
<gene>
    <name evidence="5" type="ORF">SAMN04488109_4903</name>
</gene>
<keyword evidence="1" id="KW-1134">Transmembrane beta strand</keyword>
<feature type="region of interest" description="Disordered" evidence="2">
    <location>
        <begin position="1055"/>
        <end position="1076"/>
    </location>
</feature>
<dbReference type="InterPro" id="IPR008969">
    <property type="entry name" value="CarboxyPept-like_regulatory"/>
</dbReference>
<sequence length="1172" mass="128235">MLKQYRNYYTVWRSCLCLVMLSFPALLLAQDQLFANALQMNRTTPRRAEVRSLREALEEVQDHFNVSFLYESTVLEGKEVSTKIAIKGKIENTLTNLLEPLGLRFKKINDRTYSILPKVAPKASRDQRGAAATEKDSSADLNPSPADAEGLFEAAAENRFVEIVVQGTITDENNGPIPGANVLVKGTTKGTTTDAEGKFSISVPDENAVLIVSFIGYTSEEVPVGSRTTIDVKLTPDIQQLSEVVVVGYGTQKRSSVTGAVATVGSREVSALPVVSVESAIQGRVPGVQVTSNGSPGTTPTVRIRGIGSITGASQPLYVIDGFPAAGNLNNIDTKDIESVEVLKDAAASAIYGSRAANGVIIITTKSGSRDSKVHVDVDTYYGVQKAWKQLDLLGTDDYLKYGTALLTNAGNALPPRFSTMNDPIYPGATQTYAQTNSDWQGAMFRTAPISQTQVALSVGSEKSKLYTSVSKFNQEGIMLGTNFDRYSYRLNYENKISSRFTFGENFNISYSSTRNQAESGGRTVLQHIIHSVPYIPIYDPTLLGGFRAPSGNDGSDPENPVRIVSMDSNKDNVMNIIGSGYLEAKIVDGLKYKFTAGVNYAVRRHLEDYPMYNDGFVSRNQHNLVDNRNTSFSPYLSNQLTYDKTFGSHALNVIAVAEKQNYTGSNLNASAQQARNDIDQMTGSSNPTLSGDKSETTLLSYLARVNYEYKGKYLLSASIRRDGFSGFAPNHKWGNFPGLSVGWRMNEENFMKQVPTISELKLRASYGSLGSIANVGAYDYQSFINTNTSYDFNNAAAAGAAYFDKIQNLNLTWEKTKMSNFGVDLGLFENRVTFTAEYFVRNVSDLLLDVVPANSLGYTSATKQNVASMKNWGYEFIAGYAKSNGPITFNISANIGIIRNTVKQLNAPNAVLYSGKNDDFGGFQITRTIAGSSIQEFYGYKTDGIFQNQAEIDAANAADGNPSTKYQANAAPGDIRFKDINGDGVIDASDQVSLGSYLPKFNYGINFTANYKNFDLTLFFQGVQGNKIYNGTKVLGQGMLRLFGAEKEVMNAWTPDNTNTNVPRAVNGDPNQNSRTSDRFIEDGSYFRLKNISIGYSIPSTSIQDLTKGTLKKLRIYVSSQNLFTVTKYTGYDPEIGNRYQNSTGNTLINGIDYGQFPSPRTFMAGLQVGF</sequence>
<keyword evidence="1" id="KW-0812">Transmembrane</keyword>
<feature type="region of interest" description="Disordered" evidence="2">
    <location>
        <begin position="119"/>
        <end position="146"/>
    </location>
</feature>
<dbReference type="GO" id="GO:0000272">
    <property type="term" value="P:polysaccharide catabolic process"/>
    <property type="evidence" value="ECO:0007669"/>
    <property type="project" value="InterPro"/>
</dbReference>
<keyword evidence="1" id="KW-0813">Transport</keyword>
<protein>
    <submittedName>
        <fullName evidence="5">TonB-linked outer membrane protein, SusC/RagA family</fullName>
    </submittedName>
</protein>
<dbReference type="Gene3D" id="2.60.40.1120">
    <property type="entry name" value="Carboxypeptidase-like, regulatory domain"/>
    <property type="match status" value="1"/>
</dbReference>
<feature type="compositionally biased region" description="Basic and acidic residues" evidence="2">
    <location>
        <begin position="123"/>
        <end position="138"/>
    </location>
</feature>
<dbReference type="GO" id="GO:0004553">
    <property type="term" value="F:hydrolase activity, hydrolyzing O-glycosyl compounds"/>
    <property type="evidence" value="ECO:0007669"/>
    <property type="project" value="InterPro"/>
</dbReference>